<dbReference type="CDD" id="cd17546">
    <property type="entry name" value="REC_hyHK_CKI1_RcsC-like"/>
    <property type="match status" value="1"/>
</dbReference>
<feature type="modified residue" description="4-aspartylphosphate" evidence="5">
    <location>
        <position position="706"/>
    </location>
</feature>
<reference evidence="10" key="1">
    <citation type="journal article" date="2014" name="Int. J. Syst. Evol. Microbiol.">
        <title>Complete genome sequence of Corynebacterium casei LMG S-19264T (=DSM 44701T), isolated from a smear-ripened cheese.</title>
        <authorList>
            <consortium name="US DOE Joint Genome Institute (JGI-PGF)"/>
            <person name="Walter F."/>
            <person name="Albersmeier A."/>
            <person name="Kalinowski J."/>
            <person name="Ruckert C."/>
        </authorList>
    </citation>
    <scope>NUCLEOTIDE SEQUENCE</scope>
    <source>
        <strain evidence="10">CGMCC 1.15448</strain>
    </source>
</reference>
<evidence type="ECO:0000259" key="8">
    <source>
        <dbReference type="PROSITE" id="PS50112"/>
    </source>
</evidence>
<dbReference type="PROSITE" id="PS50112">
    <property type="entry name" value="PAS"/>
    <property type="match status" value="1"/>
</dbReference>
<dbReference type="InterPro" id="IPR003594">
    <property type="entry name" value="HATPase_dom"/>
</dbReference>
<keyword evidence="3 5" id="KW-0597">Phosphoprotein</keyword>
<dbReference type="InterPro" id="IPR005467">
    <property type="entry name" value="His_kinase_dom"/>
</dbReference>
<dbReference type="PANTHER" id="PTHR45339:SF1">
    <property type="entry name" value="HYBRID SIGNAL TRANSDUCTION HISTIDINE KINASE J"/>
    <property type="match status" value="1"/>
</dbReference>
<dbReference type="CDD" id="cd00082">
    <property type="entry name" value="HisKA"/>
    <property type="match status" value="1"/>
</dbReference>
<dbReference type="PROSITE" id="PS50113">
    <property type="entry name" value="PAC"/>
    <property type="match status" value="1"/>
</dbReference>
<dbReference type="InterPro" id="IPR036097">
    <property type="entry name" value="HisK_dim/P_sf"/>
</dbReference>
<comment type="catalytic activity">
    <reaction evidence="1">
        <text>ATP + protein L-histidine = ADP + protein N-phospho-L-histidine.</text>
        <dbReference type="EC" id="2.7.13.3"/>
    </reaction>
</comment>
<dbReference type="Gene3D" id="1.10.287.130">
    <property type="match status" value="1"/>
</dbReference>
<dbReference type="InterPro" id="IPR004358">
    <property type="entry name" value="Sig_transdc_His_kin-like_C"/>
</dbReference>
<evidence type="ECO:0000256" key="3">
    <source>
        <dbReference type="ARBA" id="ARBA00022553"/>
    </source>
</evidence>
<dbReference type="Gene3D" id="3.40.50.2300">
    <property type="match status" value="1"/>
</dbReference>
<organism evidence="10 11">
    <name type="scientific">Puia dinghuensis</name>
    <dbReference type="NCBI Taxonomy" id="1792502"/>
    <lineage>
        <taxon>Bacteria</taxon>
        <taxon>Pseudomonadati</taxon>
        <taxon>Bacteroidota</taxon>
        <taxon>Chitinophagia</taxon>
        <taxon>Chitinophagales</taxon>
        <taxon>Chitinophagaceae</taxon>
        <taxon>Puia</taxon>
    </lineage>
</organism>
<dbReference type="SUPFAM" id="SSF47384">
    <property type="entry name" value="Homodimeric domain of signal transducing histidine kinase"/>
    <property type="match status" value="1"/>
</dbReference>
<dbReference type="AlphaFoldDB" id="A0A8J2UBC0"/>
<sequence>MLKQLLQGKRKPPKTRKEGDESALYKALFEFLISCISVPANAEQLIQLGSKAAGRPAEEVFHTYLLFEKYLTSFELVDQPTRKSLRERVRQRFPVLLQDGSIFNILFVSETEQKNTLAIHFLQPFLTAVKDKFGRAGDGYFERKIAELTELDAQRRDPEAFRKLQFLSFDVFKFIGNNYGEPLAGKIFEKSYDSFSNKYKELEFFPYMITLVPKEIVDREHLGIFTQAQIEQIFLEKLAESEQLNIALDQKIKENERTQRLLRKNEIMLSGVISSALDAIVITGAYGHIIHWNQAASEIFGYTEKEVKGRTLLETILPMSYDHTHWNGFQGFQSQHVTPILNQRHELTAVRKSKEEFPIELTVTGIVDGDESYYSAFIRDISSRRQWEQELVQMKEKAEQAAKAKSQFLSVMSHELRTPLNAVIGITHLLMQSQPRDDQQEDLRTLQFSGESLLHIINDILDFTKLDSGKIELSAIDFNLRELTQSLYQSFSFKAREKNIVFDVEFDERIPFYVKGDNFRLSQVLNNLISNAIKFTREGFVKLKVEMVEDKGSNFITRFSVIDSGIGIPEEAQEKIFEQFTQADSNTTRLYGGTGLGLSISAKLVELMGSNILVSSNPGKGSNFNFTLPLQLGNHSDSDAALPKVVTKSNDKFKNKLILLAEDNTFNANIARRFITGWGAQLEVVVDGRQALEFVSRRKYDLILMDIQMPVLDGFSCTRKIRKHFRDVPILAITASPKNEIIAEIMACGMNDFVSKPFKPNELRSKLLDYL</sequence>
<dbReference type="PANTHER" id="PTHR45339">
    <property type="entry name" value="HYBRID SIGNAL TRANSDUCTION HISTIDINE KINASE J"/>
    <property type="match status" value="1"/>
</dbReference>
<proteinExistence type="predicted"/>
<dbReference type="SMART" id="SM00387">
    <property type="entry name" value="HATPase_c"/>
    <property type="match status" value="1"/>
</dbReference>
<feature type="domain" description="PAS" evidence="8">
    <location>
        <begin position="265"/>
        <end position="318"/>
    </location>
</feature>
<dbReference type="InterPro" id="IPR003661">
    <property type="entry name" value="HisK_dim/P_dom"/>
</dbReference>
<feature type="domain" description="Histidine kinase" evidence="6">
    <location>
        <begin position="411"/>
        <end position="632"/>
    </location>
</feature>
<evidence type="ECO:0000313" key="11">
    <source>
        <dbReference type="Proteomes" id="UP000607559"/>
    </source>
</evidence>
<dbReference type="SMART" id="SM00448">
    <property type="entry name" value="REC"/>
    <property type="match status" value="1"/>
</dbReference>
<dbReference type="PRINTS" id="PR00344">
    <property type="entry name" value="BCTRLSENSOR"/>
</dbReference>
<evidence type="ECO:0000256" key="5">
    <source>
        <dbReference type="PROSITE-ProRule" id="PRU00169"/>
    </source>
</evidence>
<evidence type="ECO:0000256" key="1">
    <source>
        <dbReference type="ARBA" id="ARBA00000085"/>
    </source>
</evidence>
<dbReference type="InterPro" id="IPR035965">
    <property type="entry name" value="PAS-like_dom_sf"/>
</dbReference>
<accession>A0A8J2UBC0</accession>
<protein>
    <recommendedName>
        <fullName evidence="2">histidine kinase</fullName>
        <ecNumber evidence="2">2.7.13.3</ecNumber>
    </recommendedName>
</protein>
<gene>
    <name evidence="10" type="ORF">GCM10011511_13000</name>
</gene>
<dbReference type="InterPro" id="IPR000014">
    <property type="entry name" value="PAS"/>
</dbReference>
<reference evidence="10" key="2">
    <citation type="submission" date="2020-09" db="EMBL/GenBank/DDBJ databases">
        <authorList>
            <person name="Sun Q."/>
            <person name="Zhou Y."/>
        </authorList>
    </citation>
    <scope>NUCLEOTIDE SEQUENCE</scope>
    <source>
        <strain evidence="10">CGMCC 1.15448</strain>
    </source>
</reference>
<keyword evidence="11" id="KW-1185">Reference proteome</keyword>
<dbReference type="CDD" id="cd00130">
    <property type="entry name" value="PAS"/>
    <property type="match status" value="1"/>
</dbReference>
<dbReference type="FunFam" id="3.30.565.10:FF:000010">
    <property type="entry name" value="Sensor histidine kinase RcsC"/>
    <property type="match status" value="1"/>
</dbReference>
<dbReference type="Proteomes" id="UP000607559">
    <property type="component" value="Unassembled WGS sequence"/>
</dbReference>
<evidence type="ECO:0000259" key="9">
    <source>
        <dbReference type="PROSITE" id="PS50113"/>
    </source>
</evidence>
<dbReference type="EC" id="2.7.13.3" evidence="2"/>
<dbReference type="EMBL" id="BMJC01000001">
    <property type="protein sequence ID" value="GGA91084.1"/>
    <property type="molecule type" value="Genomic_DNA"/>
</dbReference>
<name>A0A8J2UBC0_9BACT</name>
<evidence type="ECO:0000313" key="10">
    <source>
        <dbReference type="EMBL" id="GGA91084.1"/>
    </source>
</evidence>
<dbReference type="RefSeq" id="WP_188929718.1">
    <property type="nucleotide sequence ID" value="NZ_BMJC01000001.1"/>
</dbReference>
<keyword evidence="4" id="KW-0902">Two-component regulatory system</keyword>
<dbReference type="SMART" id="SM00388">
    <property type="entry name" value="HisKA"/>
    <property type="match status" value="1"/>
</dbReference>
<dbReference type="Pfam" id="PF13426">
    <property type="entry name" value="PAS_9"/>
    <property type="match status" value="1"/>
</dbReference>
<dbReference type="GO" id="GO:0000155">
    <property type="term" value="F:phosphorelay sensor kinase activity"/>
    <property type="evidence" value="ECO:0007669"/>
    <property type="project" value="InterPro"/>
</dbReference>
<dbReference type="Pfam" id="PF00072">
    <property type="entry name" value="Response_reg"/>
    <property type="match status" value="1"/>
</dbReference>
<dbReference type="SUPFAM" id="SSF55785">
    <property type="entry name" value="PYP-like sensor domain (PAS domain)"/>
    <property type="match status" value="1"/>
</dbReference>
<dbReference type="InterPro" id="IPR001789">
    <property type="entry name" value="Sig_transdc_resp-reg_receiver"/>
</dbReference>
<dbReference type="SUPFAM" id="SSF52172">
    <property type="entry name" value="CheY-like"/>
    <property type="match status" value="1"/>
</dbReference>
<evidence type="ECO:0000256" key="4">
    <source>
        <dbReference type="ARBA" id="ARBA00023012"/>
    </source>
</evidence>
<feature type="domain" description="PAC" evidence="9">
    <location>
        <begin position="343"/>
        <end position="393"/>
    </location>
</feature>
<dbReference type="CDD" id="cd16922">
    <property type="entry name" value="HATPase_EvgS-ArcB-TorS-like"/>
    <property type="match status" value="1"/>
</dbReference>
<dbReference type="Gene3D" id="3.30.565.10">
    <property type="entry name" value="Histidine kinase-like ATPase, C-terminal domain"/>
    <property type="match status" value="1"/>
</dbReference>
<dbReference type="PROSITE" id="PS50110">
    <property type="entry name" value="RESPONSE_REGULATORY"/>
    <property type="match status" value="1"/>
</dbReference>
<dbReference type="SMART" id="SM00091">
    <property type="entry name" value="PAS"/>
    <property type="match status" value="1"/>
</dbReference>
<feature type="domain" description="Response regulatory" evidence="7">
    <location>
        <begin position="657"/>
        <end position="771"/>
    </location>
</feature>
<dbReference type="Pfam" id="PF02518">
    <property type="entry name" value="HATPase_c"/>
    <property type="match status" value="1"/>
</dbReference>
<evidence type="ECO:0000256" key="2">
    <source>
        <dbReference type="ARBA" id="ARBA00012438"/>
    </source>
</evidence>
<dbReference type="Gene3D" id="3.30.450.20">
    <property type="entry name" value="PAS domain"/>
    <property type="match status" value="1"/>
</dbReference>
<comment type="caution">
    <text evidence="10">The sequence shown here is derived from an EMBL/GenBank/DDBJ whole genome shotgun (WGS) entry which is preliminary data.</text>
</comment>
<dbReference type="NCBIfam" id="TIGR00229">
    <property type="entry name" value="sensory_box"/>
    <property type="match status" value="1"/>
</dbReference>
<dbReference type="Pfam" id="PF00512">
    <property type="entry name" value="HisKA"/>
    <property type="match status" value="1"/>
</dbReference>
<dbReference type="SUPFAM" id="SSF55874">
    <property type="entry name" value="ATPase domain of HSP90 chaperone/DNA topoisomerase II/histidine kinase"/>
    <property type="match status" value="1"/>
</dbReference>
<dbReference type="InterPro" id="IPR011006">
    <property type="entry name" value="CheY-like_superfamily"/>
</dbReference>
<evidence type="ECO:0000259" key="7">
    <source>
        <dbReference type="PROSITE" id="PS50110"/>
    </source>
</evidence>
<dbReference type="PROSITE" id="PS50109">
    <property type="entry name" value="HIS_KIN"/>
    <property type="match status" value="1"/>
</dbReference>
<evidence type="ECO:0000259" key="6">
    <source>
        <dbReference type="PROSITE" id="PS50109"/>
    </source>
</evidence>
<dbReference type="InterPro" id="IPR036890">
    <property type="entry name" value="HATPase_C_sf"/>
</dbReference>
<dbReference type="InterPro" id="IPR000700">
    <property type="entry name" value="PAS-assoc_C"/>
</dbReference>